<dbReference type="RefSeq" id="WP_073045506.1">
    <property type="nucleotide sequence ID" value="NZ_FQZL01000004.1"/>
</dbReference>
<dbReference type="AlphaFoldDB" id="A0A1M6AG64"/>
<keyword evidence="1" id="KW-1133">Transmembrane helix</keyword>
<gene>
    <name evidence="2" type="ORF">SAMN02745751_00111</name>
</gene>
<dbReference type="EMBL" id="FQZL01000004">
    <property type="protein sequence ID" value="SHI35514.1"/>
    <property type="molecule type" value="Genomic_DNA"/>
</dbReference>
<keyword evidence="1" id="KW-0812">Transmembrane</keyword>
<keyword evidence="3" id="KW-1185">Reference proteome</keyword>
<name>A0A1M6AG64_9FIRM</name>
<evidence type="ECO:0000313" key="3">
    <source>
        <dbReference type="Proteomes" id="UP000184052"/>
    </source>
</evidence>
<protein>
    <submittedName>
        <fullName evidence="2">Uncharacterized protein</fullName>
    </submittedName>
</protein>
<evidence type="ECO:0000256" key="1">
    <source>
        <dbReference type="SAM" id="Phobius"/>
    </source>
</evidence>
<keyword evidence="1" id="KW-0472">Membrane</keyword>
<accession>A0A1M6AG64</accession>
<reference evidence="2 3" key="1">
    <citation type="submission" date="2016-11" db="EMBL/GenBank/DDBJ databases">
        <authorList>
            <person name="Jaros S."/>
            <person name="Januszkiewicz K."/>
            <person name="Wedrychowicz H."/>
        </authorList>
    </citation>
    <scope>NUCLEOTIDE SEQUENCE [LARGE SCALE GENOMIC DNA]</scope>
    <source>
        <strain evidence="2 3">DSM 17477</strain>
    </source>
</reference>
<proteinExistence type="predicted"/>
<sequence length="178" mass="21395">MKKKTIYSIIFYSIFWLFILYIRTDNFRDFAYNKGEFNDIIIENYNKEAAEEGFQQVSIVKYSGDDRMKKTSRSQIYIEEMLALFDDLHLVEDSERWNLEDTKYRISFDNINTPESVDIILFDESHLSVWITLVDKKIDEKNKIIHYDQDFIDYGYSIQDDSINLKKLEEVFNSIKNQ</sequence>
<organism evidence="2 3">
    <name type="scientific">Dethiosulfatibacter aminovorans DSM 17477</name>
    <dbReference type="NCBI Taxonomy" id="1121476"/>
    <lineage>
        <taxon>Bacteria</taxon>
        <taxon>Bacillati</taxon>
        <taxon>Bacillota</taxon>
        <taxon>Tissierellia</taxon>
        <taxon>Dethiosulfatibacter</taxon>
    </lineage>
</organism>
<feature type="transmembrane region" description="Helical" evidence="1">
    <location>
        <begin position="6"/>
        <end position="24"/>
    </location>
</feature>
<dbReference type="STRING" id="1121476.SAMN02745751_00111"/>
<dbReference type="Proteomes" id="UP000184052">
    <property type="component" value="Unassembled WGS sequence"/>
</dbReference>
<evidence type="ECO:0000313" key="2">
    <source>
        <dbReference type="EMBL" id="SHI35514.1"/>
    </source>
</evidence>